<dbReference type="SUPFAM" id="SSF57095">
    <property type="entry name" value="Scorpion toxin-like"/>
    <property type="match status" value="1"/>
</dbReference>
<evidence type="ECO:0000313" key="2">
    <source>
        <dbReference type="EMBL" id="ABB58738.1"/>
    </source>
</evidence>
<dbReference type="AlphaFoldDB" id="Q2Q1Y5"/>
<dbReference type="GO" id="GO:0051707">
    <property type="term" value="P:response to other organism"/>
    <property type="evidence" value="ECO:0007669"/>
    <property type="project" value="UniProtKB-ARBA"/>
</dbReference>
<keyword evidence="1" id="KW-0732">Signal</keyword>
<organism evidence="2">
    <name type="scientific">Copidosoma floridanum</name>
    <name type="common">Wasp</name>
    <dbReference type="NCBI Taxonomy" id="29053"/>
    <lineage>
        <taxon>Eukaryota</taxon>
        <taxon>Metazoa</taxon>
        <taxon>Ecdysozoa</taxon>
        <taxon>Arthropoda</taxon>
        <taxon>Hexapoda</taxon>
        <taxon>Insecta</taxon>
        <taxon>Pterygota</taxon>
        <taxon>Neoptera</taxon>
        <taxon>Endopterygota</taxon>
        <taxon>Hymenoptera</taxon>
        <taxon>Apocrita</taxon>
        <taxon>Proctotrupomorpha</taxon>
        <taxon>Chalcidoidea</taxon>
        <taxon>Encyrtidae</taxon>
        <taxon>Encyrtinae</taxon>
        <taxon>Copidosoma</taxon>
    </lineage>
</organism>
<dbReference type="RefSeq" id="XP_014217240.1">
    <property type="nucleotide sequence ID" value="XM_014361754.1"/>
</dbReference>
<evidence type="ECO:0000256" key="1">
    <source>
        <dbReference type="SAM" id="SignalP"/>
    </source>
</evidence>
<accession>Q2Q1Y5</accession>
<feature type="signal peptide" evidence="1">
    <location>
        <begin position="1"/>
        <end position="19"/>
    </location>
</feature>
<feature type="chain" id="PRO_5004213996" evidence="1">
    <location>
        <begin position="20"/>
        <end position="69"/>
    </location>
</feature>
<sequence>MRAVLFALFLVALVAYSSAACNAKMCRNSCSALGYKTGICSGSTCHCANLMAQQFLAFDIDELATILRP</sequence>
<proteinExistence type="evidence at transcript level"/>
<dbReference type="PROSITE" id="PS51257">
    <property type="entry name" value="PROKAR_LIPOPROTEIN"/>
    <property type="match status" value="1"/>
</dbReference>
<dbReference type="EMBL" id="DQ232627">
    <property type="protein sequence ID" value="ABB58738.1"/>
    <property type="molecule type" value="mRNA"/>
</dbReference>
<dbReference type="GeneID" id="106645809"/>
<protein>
    <submittedName>
        <fullName evidence="2">Cysteine-rich peptide 3</fullName>
    </submittedName>
</protein>
<reference evidence="2" key="1">
    <citation type="journal article" date="2006" name="Insect Biochem. Mol. Biol.">
        <title>Caste-based differences in gene expression in the polyembryonic wasp Copidosoma floridanum.</title>
        <authorList>
            <person name="Donnell D.M."/>
            <person name="Strand M.R."/>
        </authorList>
    </citation>
    <scope>NUCLEOTIDE SEQUENCE</scope>
</reference>
<name>Q2Q1Y5_COPFL</name>
<dbReference type="InterPro" id="IPR036574">
    <property type="entry name" value="Scorpion_toxin-like_sf"/>
</dbReference>